<name>A0A9X3C2E1_9MYCO</name>
<comment type="caution">
    <text evidence="2">The sequence shown here is derived from an EMBL/GenBank/DDBJ whole genome shotgun (WGS) entry which is preliminary data.</text>
</comment>
<reference evidence="2" key="2">
    <citation type="journal article" date="2022" name="BMC Genomics">
        <title>Comparative genome analysis of mycobacteria focusing on tRNA and non-coding RNA.</title>
        <authorList>
            <person name="Behra P.R.K."/>
            <person name="Pettersson B.M.F."/>
            <person name="Ramesh M."/>
            <person name="Das S."/>
            <person name="Dasgupta S."/>
            <person name="Kirsebom L.A."/>
        </authorList>
    </citation>
    <scope>NUCLEOTIDE SEQUENCE</scope>
    <source>
        <strain evidence="2">DSM 44838</strain>
    </source>
</reference>
<evidence type="ECO:0000313" key="2">
    <source>
        <dbReference type="EMBL" id="MCV7422528.1"/>
    </source>
</evidence>
<sequence length="79" mass="9282">MLMSDDKSRTERQFHWLPFTAMYWIVALIVAIAMGNAWALFVFWLANPVILAVCWLLWVKVLPRLRTDESECARRDSNP</sequence>
<feature type="transmembrane region" description="Helical" evidence="1">
    <location>
        <begin position="16"/>
        <end position="35"/>
    </location>
</feature>
<evidence type="ECO:0000256" key="1">
    <source>
        <dbReference type="SAM" id="Phobius"/>
    </source>
</evidence>
<organism evidence="2 3">
    <name type="scientific">Mycobacterium yunnanensis</name>
    <dbReference type="NCBI Taxonomy" id="368477"/>
    <lineage>
        <taxon>Bacteria</taxon>
        <taxon>Bacillati</taxon>
        <taxon>Actinomycetota</taxon>
        <taxon>Actinomycetes</taxon>
        <taxon>Mycobacteriales</taxon>
        <taxon>Mycobacteriaceae</taxon>
        <taxon>Mycobacterium</taxon>
    </lineage>
</organism>
<proteinExistence type="predicted"/>
<dbReference type="AlphaFoldDB" id="A0A9X3C2E1"/>
<keyword evidence="1" id="KW-0472">Membrane</keyword>
<accession>A0A9X3C2E1</accession>
<protein>
    <submittedName>
        <fullName evidence="2">Uncharacterized protein</fullName>
    </submittedName>
</protein>
<keyword evidence="3" id="KW-1185">Reference proteome</keyword>
<keyword evidence="1" id="KW-0812">Transmembrane</keyword>
<dbReference type="EMBL" id="JACKVK010000009">
    <property type="protein sequence ID" value="MCV7422528.1"/>
    <property type="molecule type" value="Genomic_DNA"/>
</dbReference>
<dbReference type="RefSeq" id="WP_263997361.1">
    <property type="nucleotide sequence ID" value="NZ_JACKVK010000009.1"/>
</dbReference>
<keyword evidence="1" id="KW-1133">Transmembrane helix</keyword>
<feature type="transmembrane region" description="Helical" evidence="1">
    <location>
        <begin position="41"/>
        <end position="59"/>
    </location>
</feature>
<gene>
    <name evidence="2" type="ORF">H7K45_18435</name>
</gene>
<dbReference type="Proteomes" id="UP001141629">
    <property type="component" value="Unassembled WGS sequence"/>
</dbReference>
<reference evidence="2" key="1">
    <citation type="submission" date="2020-07" db="EMBL/GenBank/DDBJ databases">
        <authorList>
            <person name="Pettersson B.M.F."/>
            <person name="Behra P.R.K."/>
            <person name="Ramesh M."/>
            <person name="Das S."/>
            <person name="Dasgupta S."/>
            <person name="Kirsebom L.A."/>
        </authorList>
    </citation>
    <scope>NUCLEOTIDE SEQUENCE</scope>
    <source>
        <strain evidence="2">DSM 44838</strain>
    </source>
</reference>
<evidence type="ECO:0000313" key="3">
    <source>
        <dbReference type="Proteomes" id="UP001141629"/>
    </source>
</evidence>